<reference evidence="1" key="1">
    <citation type="submission" date="2022-11" db="EMBL/GenBank/DDBJ databases">
        <title>Genome Sequence of Boeremia exigua.</title>
        <authorList>
            <person name="Buettner E."/>
        </authorList>
    </citation>
    <scope>NUCLEOTIDE SEQUENCE</scope>
    <source>
        <strain evidence="1">CU02</strain>
    </source>
</reference>
<sequence length="2753" mass="305718">MSHLLTAARRSSKSSGAWAELPHNNAPPSQFLADGTETTRESYQRDSIYHNPNIAPDPVTRRAEHQALLHAPATNEPRTRDETTITQQNSEGAHPAQHNDIGTEHPAGDWRPYSLRPAFLGSMALVSLVLAITLAVLCWVSVKNNGLRHDTDTAGLLMARRYLPTILAVFFTQGLVIVANDIKRTEPFARLARSDDLDVKHTLLYRPKPWWSMIREGSVRQRNAGQIGWILVISSLATGMSILAVSALSSSLLASEPVVVRSTIDLQRFVPAPIALEPRQQVYFHTTSSFLFNASNSMWVSDDYVVSPFGATDLHNYPDFLPEGNWEMETKVLQMESSCKQMQFSGFEAIKRNATTEYYYPPGANIAYHSPSYNYFKNGFRNVSNSRNWQGFALDSEDGCHIQVLAAISSQQEHRIVRDGGLFWTNLSSSYITYDQWAKGRGLPVFSRAKEWSPSDTGLIFDFSDDCVGRNLIMVTTPWSGDNDLEIHKEDIQVRAELCTPQYFEAMTNVTASVTSDTRRIFLDEDHIRSHRVEVSGDLLDVDVVQQLTFGRDELGYLNRATALKRNLDFEGLSEALSAPFSFDIETMLHNSTLPDEAIRLSKRFFGELLISSMTEQQPKVLQSSKGLGTRIERRIVVVTEAAATLSVLLLLFSCYLLYLCFAGASRRRPLKLSSDPATLVGCGTYLQQNHKLSGLLGTAQAHRTQSDQTDFSESTQYLGHRLDKAPQVGVKGYTSVNEVKRASSQSWKPAIIKSWSICALFVAFILIGVAIIVLQNFASRQLLYRSAFIYRLDLRVFNARFSPQSVIATLLAVGVSIWWDAIDTALRTAQPFLSMSKSVTDVRYGAALSYQTSYWLWASARAVLNSHWLLSLVTFGTTLCQILIVSMAAMFERGPGIITTVAHVNSTYAARQSPLTYNHSTNFLYASGIAYSYQSQFLQDAMRVTTSDWLYSALDQITLDSQQPDWSRDGWSFTPVNLDSLPSIRNFSTSSPTSAQDDASSLPVVLVNSTLTTSALRARLQCEKVETETPSWFVKNEIDLFPRDNSTEAKDIRDRLRRAGYILPHTVFNGSEYETSVFSRTSAIQCCSNETDPEGRAAVGYWSQMNTSAWWASDPSMGASSWANFGPDAWPPNFAVKWIAGPTTTTNVTVYTNAAPSFYKIMQFKEVPPMAFLSCKPIIEKAEANIVLAHGTGQVLDFKILGELQAQTDPWAAHFRHANESDPMDTIATVSYGSYFLTQLLGASSIAPWKVTTGFYPPFDFENLNDDRFNIRDTKRGYNMDFMSYANLYQANMDPLVLLDTDLLLNYSQRTFQTFFQHFASQTGWFDGQLMAYQRATDDNADQVEVTTTQRIETLTMIPSATWLSMAIIALLVAILGILFVSLKVVYPHDTLRNNMVCLADMLALIEGSEGLLWFAERHDIDTLRESGLNTRLGWFKDRTGVLRWGVELVDAPGVEWVEKPEAFEMASSVSPPVATTSAVMCYLALAAQLKDPRLVPALRALNKTLRYTIIRGKFQYAKAAGPDRRAEIERSALASWRGFDDSTCSSLASPILHAFPWKTRSHAPHLQPREKFTAAKQLKTATRMHLKAAPRVFWKQGQEPVHAWGNVLDASFDMSRSKTVPVSRAPAVPTAILRSTQSGYRRPPIRRCQFHECGMFKHQPPQGMIYMCLDRPRESGGVVVVDSDCMRSNTLRRYCYLEQSAVVFFPSVLVDTFCIKLNTMEEQNLFSNISSLSLQDQTFVSQYGRGSNLSVLHDTVHGAFESIVDAHPTVVAAIYGDHKITYHQLDLAANRLAHHLISSGLRPKQRVCLVVQRSLEMLVGLLAILKAGCQYVPIDGGVASDQALQHIFEDTEARFILCLPKYWDKVRQFASRTAVVLELGMETGAFYSPLRPNIKVSTNDGIYAMYTSGSTGVPKGVDVKHSTMTNALLLEPGRLRIAVGSKVAQVLSISFAMGAWEMLGSLINGGTLYLRGSDWNATLAQVDTLVCTPSILSKYSQHDYPNIKTVVVAGEACSQSLADDWAQGRCFYNLLGSTEVFLFSAHKHKIGEPLSIGQPLPNTRCYILDDDGEPVPVGQRGTLWVGGKGVSKGYINLPLTTAEKFQPDRFANDGTTMYNFGNIVCWRADGCLESFGRMDDQVKIKGFRVELDGVTAVLEQFDGVVRATSLVIDGILHAFYTSSTTVDEQALDTFVRKQLPYYSVPERWIRVEAVPLNSNGKVDKTQLKALAAASSMPATDVKPTKPGHQRVDSAFDNVVAVREVVVPLPVIAQQSPRTSYQGLDLEKGVRCHTKHLSSSSVGTNPDDTLALLPDVKGSPTGHWLRHRGLIAYRWFLIPIVAVNIGVACWILNRGIKSQHYPLSYVATATAANLCASILIRSEPVINLLFTVFSSVPTWMPLAVRRICANVYHIGGIHVGCAIAAVIWFIVFTVGVSIDLTKGSDVRAISLAPTILTYLILVLLLSMTTLSQPTLRNKYHDSWESLHRFGGWTVLGLYWILVGLSTKDLNQGSGMSTTAAYLRNPSIWLIAAATLAIIFPWLFLRRVPVRSEVLSSHAVRLHFDSEVAPGQGVRLAGRPLGDWHGFATITNGYGNNLESNGKGYSVIVSRAGDFTGRCIDTAPTHIWRRGIPTCGVLRIASLFKSVVIVATGSGIGPCLSIFPYQQVAMRILWTAPNHQKTFGKSIVDDVRRRDPNAVIYNTRESGKPDMSLLTYRLYKDSGAEAVLVISNKRFTQQIVFDMEKRGIPAYGAIFDS</sequence>
<dbReference type="Proteomes" id="UP001153331">
    <property type="component" value="Unassembled WGS sequence"/>
</dbReference>
<organism evidence="1 2">
    <name type="scientific">Boeremia exigua</name>
    <dbReference type="NCBI Taxonomy" id="749465"/>
    <lineage>
        <taxon>Eukaryota</taxon>
        <taxon>Fungi</taxon>
        <taxon>Dikarya</taxon>
        <taxon>Ascomycota</taxon>
        <taxon>Pezizomycotina</taxon>
        <taxon>Dothideomycetes</taxon>
        <taxon>Pleosporomycetidae</taxon>
        <taxon>Pleosporales</taxon>
        <taxon>Pleosporineae</taxon>
        <taxon>Didymellaceae</taxon>
        <taxon>Boeremia</taxon>
    </lineage>
</organism>
<dbReference type="EMBL" id="JAPHNI010000511">
    <property type="protein sequence ID" value="KAJ8110327.1"/>
    <property type="molecule type" value="Genomic_DNA"/>
</dbReference>
<gene>
    <name evidence="1" type="ORF">OPT61_g6806</name>
</gene>
<evidence type="ECO:0000313" key="1">
    <source>
        <dbReference type="EMBL" id="KAJ8110327.1"/>
    </source>
</evidence>
<comment type="caution">
    <text evidence="1">The sequence shown here is derived from an EMBL/GenBank/DDBJ whole genome shotgun (WGS) entry which is preliminary data.</text>
</comment>
<accession>A0ACC2I4R1</accession>
<name>A0ACC2I4R1_9PLEO</name>
<proteinExistence type="predicted"/>
<evidence type="ECO:0000313" key="2">
    <source>
        <dbReference type="Proteomes" id="UP001153331"/>
    </source>
</evidence>
<protein>
    <submittedName>
        <fullName evidence="1">Uncharacterized protein</fullName>
    </submittedName>
</protein>
<keyword evidence="2" id="KW-1185">Reference proteome</keyword>